<evidence type="ECO:0000313" key="1">
    <source>
        <dbReference type="EMBL" id="MFC4427090.1"/>
    </source>
</evidence>
<keyword evidence="2" id="KW-1185">Reference proteome</keyword>
<dbReference type="RefSeq" id="WP_380040229.1">
    <property type="nucleotide sequence ID" value="NZ_JBHSEH010000016.1"/>
</dbReference>
<organism evidence="1 2">
    <name type="scientific">Deinococcus navajonensis</name>
    <dbReference type="NCBI Taxonomy" id="309884"/>
    <lineage>
        <taxon>Bacteria</taxon>
        <taxon>Thermotogati</taxon>
        <taxon>Deinococcota</taxon>
        <taxon>Deinococci</taxon>
        <taxon>Deinococcales</taxon>
        <taxon>Deinococcaceae</taxon>
        <taxon>Deinococcus</taxon>
    </lineage>
</organism>
<protein>
    <submittedName>
        <fullName evidence="1">Uncharacterized protein</fullName>
    </submittedName>
</protein>
<accession>A0ABV8XNL4</accession>
<name>A0ABV8XNL4_9DEIO</name>
<reference evidence="2" key="1">
    <citation type="journal article" date="2019" name="Int. J. Syst. Evol. Microbiol.">
        <title>The Global Catalogue of Microorganisms (GCM) 10K type strain sequencing project: providing services to taxonomists for standard genome sequencing and annotation.</title>
        <authorList>
            <consortium name="The Broad Institute Genomics Platform"/>
            <consortium name="The Broad Institute Genome Sequencing Center for Infectious Disease"/>
            <person name="Wu L."/>
            <person name="Ma J."/>
        </authorList>
    </citation>
    <scope>NUCLEOTIDE SEQUENCE [LARGE SCALE GENOMIC DNA]</scope>
    <source>
        <strain evidence="2">CCUG 56029</strain>
    </source>
</reference>
<dbReference type="EMBL" id="JBHSEH010000016">
    <property type="protein sequence ID" value="MFC4427090.1"/>
    <property type="molecule type" value="Genomic_DNA"/>
</dbReference>
<evidence type="ECO:0000313" key="2">
    <source>
        <dbReference type="Proteomes" id="UP001595998"/>
    </source>
</evidence>
<sequence length="90" mass="10144">MSTAFVAWFAGAKGPVSLRRGHLQAGTEPETRLFEVELALRVWNGLVPPKNDGWNFMTGSWCSDIWERGPTAVANRLFLVRGRTLPMEKR</sequence>
<proteinExistence type="predicted"/>
<dbReference type="Proteomes" id="UP001595998">
    <property type="component" value="Unassembled WGS sequence"/>
</dbReference>
<comment type="caution">
    <text evidence="1">The sequence shown here is derived from an EMBL/GenBank/DDBJ whole genome shotgun (WGS) entry which is preliminary data.</text>
</comment>
<gene>
    <name evidence="1" type="ORF">ACFOZ9_12800</name>
</gene>